<keyword evidence="1" id="KW-1133">Transmembrane helix</keyword>
<feature type="transmembrane region" description="Helical" evidence="1">
    <location>
        <begin position="21"/>
        <end position="38"/>
    </location>
</feature>
<dbReference type="AlphaFoldDB" id="H2Y128"/>
<evidence type="ECO:0000256" key="1">
    <source>
        <dbReference type="SAM" id="Phobius"/>
    </source>
</evidence>
<keyword evidence="1" id="KW-0472">Membrane</keyword>
<name>H2Y128_CIOIN</name>
<sequence>MVLYIFECSLFTTKWDEKLELIKIVSYSLTLLYVLLITQKHD</sequence>
<evidence type="ECO:0000313" key="3">
    <source>
        <dbReference type="Proteomes" id="UP000008144"/>
    </source>
</evidence>
<dbReference type="Ensembl" id="ENSCINT00000034700.1">
    <property type="protein sequence ID" value="ENSCINP00000035612.1"/>
    <property type="gene ID" value="ENSCING00000021846.1"/>
</dbReference>
<accession>H2Y128</accession>
<keyword evidence="1" id="KW-0812">Transmembrane</keyword>
<proteinExistence type="predicted"/>
<organism evidence="2 3">
    <name type="scientific">Ciona intestinalis</name>
    <name type="common">Transparent sea squirt</name>
    <name type="synonym">Ascidia intestinalis</name>
    <dbReference type="NCBI Taxonomy" id="7719"/>
    <lineage>
        <taxon>Eukaryota</taxon>
        <taxon>Metazoa</taxon>
        <taxon>Chordata</taxon>
        <taxon>Tunicata</taxon>
        <taxon>Ascidiacea</taxon>
        <taxon>Phlebobranchia</taxon>
        <taxon>Cionidae</taxon>
        <taxon>Ciona</taxon>
    </lineage>
</organism>
<dbReference type="InParanoid" id="H2Y128"/>
<evidence type="ECO:0000313" key="2">
    <source>
        <dbReference type="Ensembl" id="ENSCINP00000035612.1"/>
    </source>
</evidence>
<dbReference type="HOGENOM" id="CLU_3260236_0_0_1"/>
<reference evidence="2" key="3">
    <citation type="submission" date="2025-08" db="UniProtKB">
        <authorList>
            <consortium name="Ensembl"/>
        </authorList>
    </citation>
    <scope>IDENTIFICATION</scope>
</reference>
<reference evidence="2" key="4">
    <citation type="submission" date="2025-09" db="UniProtKB">
        <authorList>
            <consortium name="Ensembl"/>
        </authorList>
    </citation>
    <scope>IDENTIFICATION</scope>
</reference>
<dbReference type="EMBL" id="EAAA01000897">
    <property type="status" value="NOT_ANNOTATED_CDS"/>
    <property type="molecule type" value="Genomic_DNA"/>
</dbReference>
<protein>
    <submittedName>
        <fullName evidence="2">Uncharacterized protein</fullName>
    </submittedName>
</protein>
<reference evidence="3" key="1">
    <citation type="journal article" date="2002" name="Science">
        <title>The draft genome of Ciona intestinalis: insights into chordate and vertebrate origins.</title>
        <authorList>
            <person name="Dehal P."/>
            <person name="Satou Y."/>
            <person name="Campbell R.K."/>
            <person name="Chapman J."/>
            <person name="Degnan B."/>
            <person name="De Tomaso A."/>
            <person name="Davidson B."/>
            <person name="Di Gregorio A."/>
            <person name="Gelpke M."/>
            <person name="Goodstein D.M."/>
            <person name="Harafuji N."/>
            <person name="Hastings K.E."/>
            <person name="Ho I."/>
            <person name="Hotta K."/>
            <person name="Huang W."/>
            <person name="Kawashima T."/>
            <person name="Lemaire P."/>
            <person name="Martinez D."/>
            <person name="Meinertzhagen I.A."/>
            <person name="Necula S."/>
            <person name="Nonaka M."/>
            <person name="Putnam N."/>
            <person name="Rash S."/>
            <person name="Saiga H."/>
            <person name="Satake M."/>
            <person name="Terry A."/>
            <person name="Yamada L."/>
            <person name="Wang H.G."/>
            <person name="Awazu S."/>
            <person name="Azumi K."/>
            <person name="Boore J."/>
            <person name="Branno M."/>
            <person name="Chin-Bow S."/>
            <person name="DeSantis R."/>
            <person name="Doyle S."/>
            <person name="Francino P."/>
            <person name="Keys D.N."/>
            <person name="Haga S."/>
            <person name="Hayashi H."/>
            <person name="Hino K."/>
            <person name="Imai K.S."/>
            <person name="Inaba K."/>
            <person name="Kano S."/>
            <person name="Kobayashi K."/>
            <person name="Kobayashi M."/>
            <person name="Lee B.I."/>
            <person name="Makabe K.W."/>
            <person name="Manohar C."/>
            <person name="Matassi G."/>
            <person name="Medina M."/>
            <person name="Mochizuki Y."/>
            <person name="Mount S."/>
            <person name="Morishita T."/>
            <person name="Miura S."/>
            <person name="Nakayama A."/>
            <person name="Nishizaka S."/>
            <person name="Nomoto H."/>
            <person name="Ohta F."/>
            <person name="Oishi K."/>
            <person name="Rigoutsos I."/>
            <person name="Sano M."/>
            <person name="Sasaki A."/>
            <person name="Sasakura Y."/>
            <person name="Shoguchi E."/>
            <person name="Shin-i T."/>
            <person name="Spagnuolo A."/>
            <person name="Stainier D."/>
            <person name="Suzuki M.M."/>
            <person name="Tassy O."/>
            <person name="Takatori N."/>
            <person name="Tokuoka M."/>
            <person name="Yagi K."/>
            <person name="Yoshizaki F."/>
            <person name="Wada S."/>
            <person name="Zhang C."/>
            <person name="Hyatt P.D."/>
            <person name="Larimer F."/>
            <person name="Detter C."/>
            <person name="Doggett N."/>
            <person name="Glavina T."/>
            <person name="Hawkins T."/>
            <person name="Richardson P."/>
            <person name="Lucas S."/>
            <person name="Kohara Y."/>
            <person name="Levine M."/>
            <person name="Satoh N."/>
            <person name="Rokhsar D.S."/>
        </authorList>
    </citation>
    <scope>NUCLEOTIDE SEQUENCE [LARGE SCALE GENOMIC DNA]</scope>
</reference>
<reference evidence="2" key="2">
    <citation type="journal article" date="2008" name="Genome Biol.">
        <title>Improved genome assembly and evidence-based global gene model set for the chordate Ciona intestinalis: new insight into intron and operon populations.</title>
        <authorList>
            <person name="Satou Y."/>
            <person name="Mineta K."/>
            <person name="Ogasawara M."/>
            <person name="Sasakura Y."/>
            <person name="Shoguchi E."/>
            <person name="Ueno K."/>
            <person name="Yamada L."/>
            <person name="Matsumoto J."/>
            <person name="Wasserscheid J."/>
            <person name="Dewar K."/>
            <person name="Wiley G.B."/>
            <person name="Macmil S.L."/>
            <person name="Roe B.A."/>
            <person name="Zeller R.W."/>
            <person name="Hastings K.E."/>
            <person name="Lemaire P."/>
            <person name="Lindquist E."/>
            <person name="Endo T."/>
            <person name="Hotta K."/>
            <person name="Inaba K."/>
        </authorList>
    </citation>
    <scope>NUCLEOTIDE SEQUENCE [LARGE SCALE GENOMIC DNA]</scope>
    <source>
        <strain evidence="2">wild type</strain>
    </source>
</reference>
<dbReference type="Proteomes" id="UP000008144">
    <property type="component" value="Chromosome 12"/>
</dbReference>
<keyword evidence="3" id="KW-1185">Reference proteome</keyword>